<evidence type="ECO:0000259" key="2">
    <source>
        <dbReference type="Pfam" id="PF05622"/>
    </source>
</evidence>
<dbReference type="EMBL" id="CAXKWB010031266">
    <property type="protein sequence ID" value="CAL4139175.1"/>
    <property type="molecule type" value="Genomic_DNA"/>
</dbReference>
<proteinExistence type="predicted"/>
<dbReference type="GO" id="GO:0051959">
    <property type="term" value="F:dynein light intermediate chain binding"/>
    <property type="evidence" value="ECO:0007669"/>
    <property type="project" value="TreeGrafter"/>
</dbReference>
<keyword evidence="1" id="KW-0175">Coiled coil</keyword>
<dbReference type="Proteomes" id="UP001497623">
    <property type="component" value="Unassembled WGS sequence"/>
</dbReference>
<dbReference type="Pfam" id="PF05622">
    <property type="entry name" value="HOOK"/>
    <property type="match status" value="1"/>
</dbReference>
<feature type="coiled-coil region" evidence="1">
    <location>
        <begin position="1"/>
        <end position="111"/>
    </location>
</feature>
<evidence type="ECO:0000313" key="3">
    <source>
        <dbReference type="EMBL" id="CAL4139175.1"/>
    </source>
</evidence>
<dbReference type="PANTHER" id="PTHR18947">
    <property type="entry name" value="HOOK PROTEINS"/>
    <property type="match status" value="1"/>
</dbReference>
<sequence length="178" mass="21036">MEAYKKKLEELSDLKRQVKILEDKNADYMQHNMELEEEVKKSGTWRPQLDLYKKQVADMHQKLSEEAKKIDRQVFENKKLVEKMESATQEKERLSAERDALRETIEEMKCQMSTLTSPDNSSQPPSDLSDTDLLEAIPHEIRKSYLRILNKNWGLKKYFEVIISPPFTIWGCRNFVIL</sequence>
<dbReference type="AlphaFoldDB" id="A0AAV2RR68"/>
<reference evidence="3 4" key="1">
    <citation type="submission" date="2024-05" db="EMBL/GenBank/DDBJ databases">
        <authorList>
            <person name="Wallberg A."/>
        </authorList>
    </citation>
    <scope>NUCLEOTIDE SEQUENCE [LARGE SCALE GENOMIC DNA]</scope>
</reference>
<dbReference type="GO" id="GO:0005737">
    <property type="term" value="C:cytoplasm"/>
    <property type="evidence" value="ECO:0007669"/>
    <property type="project" value="TreeGrafter"/>
</dbReference>
<evidence type="ECO:0000256" key="1">
    <source>
        <dbReference type="SAM" id="Coils"/>
    </source>
</evidence>
<organism evidence="3 4">
    <name type="scientific">Meganyctiphanes norvegica</name>
    <name type="common">Northern krill</name>
    <name type="synonym">Thysanopoda norvegica</name>
    <dbReference type="NCBI Taxonomy" id="48144"/>
    <lineage>
        <taxon>Eukaryota</taxon>
        <taxon>Metazoa</taxon>
        <taxon>Ecdysozoa</taxon>
        <taxon>Arthropoda</taxon>
        <taxon>Crustacea</taxon>
        <taxon>Multicrustacea</taxon>
        <taxon>Malacostraca</taxon>
        <taxon>Eumalacostraca</taxon>
        <taxon>Eucarida</taxon>
        <taxon>Euphausiacea</taxon>
        <taxon>Euphausiidae</taxon>
        <taxon>Meganyctiphanes</taxon>
    </lineage>
</organism>
<feature type="domain" description="Hook C-terminal" evidence="2">
    <location>
        <begin position="2"/>
        <end position="156"/>
    </location>
</feature>
<feature type="non-terminal residue" evidence="3">
    <location>
        <position position="178"/>
    </location>
</feature>
<keyword evidence="4" id="KW-1185">Reference proteome</keyword>
<evidence type="ECO:0000313" key="4">
    <source>
        <dbReference type="Proteomes" id="UP001497623"/>
    </source>
</evidence>
<dbReference type="GO" id="GO:0008017">
    <property type="term" value="F:microtubule binding"/>
    <property type="evidence" value="ECO:0007669"/>
    <property type="project" value="InterPro"/>
</dbReference>
<dbReference type="InterPro" id="IPR008636">
    <property type="entry name" value="Hook_C"/>
</dbReference>
<dbReference type="GO" id="GO:0005813">
    <property type="term" value="C:centrosome"/>
    <property type="evidence" value="ECO:0007669"/>
    <property type="project" value="TreeGrafter"/>
</dbReference>
<protein>
    <recommendedName>
        <fullName evidence="2">Hook C-terminal domain-containing protein</fullName>
    </recommendedName>
</protein>
<comment type="caution">
    <text evidence="3">The sequence shown here is derived from an EMBL/GenBank/DDBJ whole genome shotgun (WGS) entry which is preliminary data.</text>
</comment>
<accession>A0AAV2RR68</accession>
<name>A0AAV2RR68_MEGNR</name>
<dbReference type="PANTHER" id="PTHR18947:SF39">
    <property type="entry name" value="PROTEIN HOOK"/>
    <property type="match status" value="1"/>
</dbReference>
<gene>
    <name evidence="3" type="ORF">MNOR_LOCUS28400</name>
</gene>
<dbReference type="GO" id="GO:0031122">
    <property type="term" value="P:cytoplasmic microtubule organization"/>
    <property type="evidence" value="ECO:0007669"/>
    <property type="project" value="InterPro"/>
</dbReference>
<dbReference type="GO" id="GO:0030705">
    <property type="term" value="P:cytoskeleton-dependent intracellular transport"/>
    <property type="evidence" value="ECO:0007669"/>
    <property type="project" value="TreeGrafter"/>
</dbReference>